<dbReference type="OrthoDB" id="9797931at2"/>
<dbReference type="GO" id="GO:0016491">
    <property type="term" value="F:oxidoreductase activity"/>
    <property type="evidence" value="ECO:0007669"/>
    <property type="project" value="UniProtKB-KW"/>
</dbReference>
<accession>A0A4R8UE65</accession>
<dbReference type="InterPro" id="IPR013149">
    <property type="entry name" value="ADH-like_C"/>
</dbReference>
<keyword evidence="5" id="KW-0560">Oxidoreductase</keyword>
<name>A0A4R8UE65_9MICO</name>
<comment type="caution">
    <text evidence="7">The sequence shown here is derived from an EMBL/GenBank/DDBJ whole genome shotgun (WGS) entry which is preliminary data.</text>
</comment>
<sequence length="343" mass="35987">MRALVLKEFGHLVVEERPDPTPGHGEVQLAIVATGICGSDIHGFTGKNGRRVAGQIMGHESVGRIVALGEGTETSGLRIGQVATFNPLILPEEDLKTFAGREQHSPNKRVIGVAADIVSAFAQQVLVPMRNIVPLPDSMPIAYGALIEPIAVAIHAVNRAGVRTGDGVLVIGGGPIGQSIVLAALRAGAAAVLVSEVDPERRSLCERLGARTIDPRVAPLAEQVRAALGRLADVALDAVGLTSTVNDALVSTTFGGTVCLVGMGNQRLDLDAFRVSTEERTLVGSFSYSVQEFLDAAEWVARAPKELGELITREVGLEGAHEAFAGLARMDGTPGKVLVRLDK</sequence>
<evidence type="ECO:0000256" key="5">
    <source>
        <dbReference type="ARBA" id="ARBA00023002"/>
    </source>
</evidence>
<keyword evidence="8" id="KW-1185">Reference proteome</keyword>
<protein>
    <submittedName>
        <fullName evidence="7">Zinc-binding alcohol dehydrogenase</fullName>
    </submittedName>
</protein>
<evidence type="ECO:0000313" key="7">
    <source>
        <dbReference type="EMBL" id="TFB47806.1"/>
    </source>
</evidence>
<dbReference type="Pfam" id="PF08240">
    <property type="entry name" value="ADH_N"/>
    <property type="match status" value="1"/>
</dbReference>
<evidence type="ECO:0000256" key="1">
    <source>
        <dbReference type="ARBA" id="ARBA00001947"/>
    </source>
</evidence>
<feature type="domain" description="Enoyl reductase (ER)" evidence="6">
    <location>
        <begin position="7"/>
        <end position="339"/>
    </location>
</feature>
<proteinExistence type="inferred from homology"/>
<dbReference type="InterPro" id="IPR013154">
    <property type="entry name" value="ADH-like_N"/>
</dbReference>
<keyword evidence="3" id="KW-0479">Metal-binding</keyword>
<evidence type="ECO:0000256" key="3">
    <source>
        <dbReference type="ARBA" id="ARBA00022723"/>
    </source>
</evidence>
<dbReference type="InterPro" id="IPR011032">
    <property type="entry name" value="GroES-like_sf"/>
</dbReference>
<dbReference type="Gene3D" id="3.90.180.10">
    <property type="entry name" value="Medium-chain alcohol dehydrogenases, catalytic domain"/>
    <property type="match status" value="1"/>
</dbReference>
<comment type="similarity">
    <text evidence="2">Belongs to the zinc-containing alcohol dehydrogenase family.</text>
</comment>
<gene>
    <name evidence="7" type="ORF">E3O23_14450</name>
</gene>
<dbReference type="InterPro" id="IPR020843">
    <property type="entry name" value="ER"/>
</dbReference>
<dbReference type="RefSeq" id="WP_134492169.1">
    <property type="nucleotide sequence ID" value="NZ_SOEZ01000070.1"/>
</dbReference>
<organism evidence="7 8">
    <name type="scientific">Cryobacterium tagatosivorans</name>
    <dbReference type="NCBI Taxonomy" id="1259199"/>
    <lineage>
        <taxon>Bacteria</taxon>
        <taxon>Bacillati</taxon>
        <taxon>Actinomycetota</taxon>
        <taxon>Actinomycetes</taxon>
        <taxon>Micrococcales</taxon>
        <taxon>Microbacteriaceae</taxon>
        <taxon>Cryobacterium</taxon>
    </lineage>
</organism>
<reference evidence="7 8" key="1">
    <citation type="submission" date="2019-03" db="EMBL/GenBank/DDBJ databases">
        <title>Genomics of glacier-inhabiting Cryobacterium strains.</title>
        <authorList>
            <person name="Liu Q."/>
            <person name="Xin Y.-H."/>
        </authorList>
    </citation>
    <scope>NUCLEOTIDE SEQUENCE [LARGE SCALE GENOMIC DNA]</scope>
    <source>
        <strain evidence="7 8">Sr47</strain>
    </source>
</reference>
<comment type="cofactor">
    <cofactor evidence="1">
        <name>Zn(2+)</name>
        <dbReference type="ChEBI" id="CHEBI:29105"/>
    </cofactor>
</comment>
<dbReference type="SUPFAM" id="SSF50129">
    <property type="entry name" value="GroES-like"/>
    <property type="match status" value="1"/>
</dbReference>
<evidence type="ECO:0000313" key="8">
    <source>
        <dbReference type="Proteomes" id="UP000297866"/>
    </source>
</evidence>
<dbReference type="SUPFAM" id="SSF51735">
    <property type="entry name" value="NAD(P)-binding Rossmann-fold domains"/>
    <property type="match status" value="1"/>
</dbReference>
<keyword evidence="4" id="KW-0862">Zinc</keyword>
<dbReference type="SMART" id="SM00829">
    <property type="entry name" value="PKS_ER"/>
    <property type="match status" value="1"/>
</dbReference>
<evidence type="ECO:0000256" key="2">
    <source>
        <dbReference type="ARBA" id="ARBA00008072"/>
    </source>
</evidence>
<dbReference type="AlphaFoldDB" id="A0A4R8UE65"/>
<evidence type="ECO:0000259" key="6">
    <source>
        <dbReference type="SMART" id="SM00829"/>
    </source>
</evidence>
<dbReference type="Gene3D" id="3.40.50.720">
    <property type="entry name" value="NAD(P)-binding Rossmann-like Domain"/>
    <property type="match status" value="1"/>
</dbReference>
<dbReference type="EMBL" id="SOEZ01000070">
    <property type="protein sequence ID" value="TFB47806.1"/>
    <property type="molecule type" value="Genomic_DNA"/>
</dbReference>
<dbReference type="Pfam" id="PF00107">
    <property type="entry name" value="ADH_zinc_N"/>
    <property type="match status" value="1"/>
</dbReference>
<evidence type="ECO:0000256" key="4">
    <source>
        <dbReference type="ARBA" id="ARBA00022833"/>
    </source>
</evidence>
<dbReference type="InterPro" id="IPR036291">
    <property type="entry name" value="NAD(P)-bd_dom_sf"/>
</dbReference>
<dbReference type="Proteomes" id="UP000297866">
    <property type="component" value="Unassembled WGS sequence"/>
</dbReference>
<dbReference type="PANTHER" id="PTHR43161">
    <property type="entry name" value="SORBITOL DEHYDROGENASE"/>
    <property type="match status" value="1"/>
</dbReference>
<dbReference type="GO" id="GO:0046872">
    <property type="term" value="F:metal ion binding"/>
    <property type="evidence" value="ECO:0007669"/>
    <property type="project" value="UniProtKB-KW"/>
</dbReference>